<dbReference type="AlphaFoldDB" id="A0A2T0SC90"/>
<dbReference type="GO" id="GO:0045454">
    <property type="term" value="P:cell redox homeostasis"/>
    <property type="evidence" value="ECO:0007669"/>
    <property type="project" value="TreeGrafter"/>
</dbReference>
<dbReference type="Proteomes" id="UP000238375">
    <property type="component" value="Unassembled WGS sequence"/>
</dbReference>
<accession>A0A2T0SC90</accession>
<dbReference type="SUPFAM" id="SSF52833">
    <property type="entry name" value="Thioredoxin-like"/>
    <property type="match status" value="1"/>
</dbReference>
<dbReference type="InterPro" id="IPR036249">
    <property type="entry name" value="Thioredoxin-like_sf"/>
</dbReference>
<protein>
    <submittedName>
        <fullName evidence="2">Thioredoxin-related protein</fullName>
    </submittedName>
</protein>
<keyword evidence="3" id="KW-1185">Reference proteome</keyword>
<dbReference type="Pfam" id="PF13899">
    <property type="entry name" value="Thioredoxin_7"/>
    <property type="match status" value="1"/>
</dbReference>
<sequence>MKRLLLIAGLLTASLTTIRAQETAKAAPHIYNPQADAQQDIKNAVAKARKEGKHVLLQLGGNWCIWCIRFNTLTTTDSTLSQLLRRNYEVVHVNYSPENKNEATLAQLGYPQRFGFPVFVVLDEKGNRIHTQNSAYLEEGKGHSPKLVAEFLTHWSPAATNPKTYAGQR</sequence>
<evidence type="ECO:0000313" key="3">
    <source>
        <dbReference type="Proteomes" id="UP000238375"/>
    </source>
</evidence>
<dbReference type="OrthoDB" id="195735at2"/>
<dbReference type="Gene3D" id="3.40.30.10">
    <property type="entry name" value="Glutaredoxin"/>
    <property type="match status" value="1"/>
</dbReference>
<name>A0A2T0SC90_9BACT</name>
<dbReference type="EMBL" id="PVTE01000023">
    <property type="protein sequence ID" value="PRY31049.1"/>
    <property type="molecule type" value="Genomic_DNA"/>
</dbReference>
<keyword evidence="1" id="KW-0732">Signal</keyword>
<proteinExistence type="predicted"/>
<dbReference type="RefSeq" id="WP_106139893.1">
    <property type="nucleotide sequence ID" value="NZ_PVTE01000023.1"/>
</dbReference>
<evidence type="ECO:0000313" key="2">
    <source>
        <dbReference type="EMBL" id="PRY31049.1"/>
    </source>
</evidence>
<evidence type="ECO:0000256" key="1">
    <source>
        <dbReference type="SAM" id="SignalP"/>
    </source>
</evidence>
<comment type="caution">
    <text evidence="2">The sequence shown here is derived from an EMBL/GenBank/DDBJ whole genome shotgun (WGS) entry which is preliminary data.</text>
</comment>
<feature type="chain" id="PRO_5015740614" evidence="1">
    <location>
        <begin position="21"/>
        <end position="169"/>
    </location>
</feature>
<feature type="signal peptide" evidence="1">
    <location>
        <begin position="1"/>
        <end position="20"/>
    </location>
</feature>
<dbReference type="PANTHER" id="PTHR32234">
    <property type="entry name" value="THIOL:DISULFIDE INTERCHANGE PROTEIN DSBD"/>
    <property type="match status" value="1"/>
</dbReference>
<reference evidence="2 3" key="1">
    <citation type="submission" date="2018-03" db="EMBL/GenBank/DDBJ databases">
        <title>Genomic Encyclopedia of Archaeal and Bacterial Type Strains, Phase II (KMG-II): from individual species to whole genera.</title>
        <authorList>
            <person name="Goeker M."/>
        </authorList>
    </citation>
    <scope>NUCLEOTIDE SEQUENCE [LARGE SCALE GENOMIC DNA]</scope>
    <source>
        <strain evidence="2 3">DSM 28354</strain>
    </source>
</reference>
<dbReference type="PANTHER" id="PTHR32234:SF0">
    <property type="entry name" value="THIOL:DISULFIDE INTERCHANGE PROTEIN DSBD"/>
    <property type="match status" value="1"/>
</dbReference>
<dbReference type="GO" id="GO:0015035">
    <property type="term" value="F:protein-disulfide reductase activity"/>
    <property type="evidence" value="ECO:0007669"/>
    <property type="project" value="TreeGrafter"/>
</dbReference>
<gene>
    <name evidence="2" type="ORF">CLV58_12312</name>
</gene>
<organism evidence="2 3">
    <name type="scientific">Spirosoma oryzae</name>
    <dbReference type="NCBI Taxonomy" id="1469603"/>
    <lineage>
        <taxon>Bacteria</taxon>
        <taxon>Pseudomonadati</taxon>
        <taxon>Bacteroidota</taxon>
        <taxon>Cytophagia</taxon>
        <taxon>Cytophagales</taxon>
        <taxon>Cytophagaceae</taxon>
        <taxon>Spirosoma</taxon>
    </lineage>
</organism>